<dbReference type="EMBL" id="BAAFSF010000001">
    <property type="protein sequence ID" value="GAB1251180.1"/>
    <property type="molecule type" value="Genomic_DNA"/>
</dbReference>
<dbReference type="Gene3D" id="3.80.10.10">
    <property type="entry name" value="Ribonuclease Inhibitor"/>
    <property type="match status" value="1"/>
</dbReference>
<evidence type="ECO:0000313" key="1">
    <source>
        <dbReference type="EMBL" id="GAB1251180.1"/>
    </source>
</evidence>
<comment type="caution">
    <text evidence="1">The sequence shown here is derived from an EMBL/GenBank/DDBJ whole genome shotgun (WGS) entry which is preliminary data.</text>
</comment>
<evidence type="ECO:0000313" key="2">
    <source>
        <dbReference type="Proteomes" id="UP001628220"/>
    </source>
</evidence>
<keyword evidence="2" id="KW-1185">Reference proteome</keyword>
<dbReference type="Proteomes" id="UP001628220">
    <property type="component" value="Unassembled WGS sequence"/>
</dbReference>
<gene>
    <name evidence="1" type="ORF">Tsumi_02840</name>
</gene>
<protein>
    <submittedName>
        <fullName evidence="1">Uncharacterized protein</fullName>
    </submittedName>
</protein>
<dbReference type="InterPro" id="IPR032675">
    <property type="entry name" value="LRR_dom_sf"/>
</dbReference>
<dbReference type="RefSeq" id="WP_411914993.1">
    <property type="nucleotide sequence ID" value="NZ_BAAFSF010000001.1"/>
</dbReference>
<organism evidence="1 2">
    <name type="scientific">Porphyromonas miyakawae</name>
    <dbReference type="NCBI Taxonomy" id="3137470"/>
    <lineage>
        <taxon>Bacteria</taxon>
        <taxon>Pseudomonadati</taxon>
        <taxon>Bacteroidota</taxon>
        <taxon>Bacteroidia</taxon>
        <taxon>Bacteroidales</taxon>
        <taxon>Porphyromonadaceae</taxon>
        <taxon>Porphyromonas</taxon>
    </lineage>
</organism>
<accession>A0ABQ0E0C8</accession>
<name>A0ABQ0E0C8_9PORP</name>
<sequence>MVRTYIYSLLLIFVAYTFSYAQSGTTTKEINLEKAGTLESVLTESERASIESIKITGVVNEADIAVLQKMATENKLKKIDLGKASFGETISELLADASQYFLPMIEALGTDNIAGVEAFEAAQGHEKDSRSLPGFWIFSTGKELFFMTGYMNGWDGKMNEVVLKSKSDKLLRSPQIRAWIDSMGYKYVRCRTDGDVIFHNEKTNIWCLLHFTPYSKSDYPGVQFSSEEYAHW</sequence>
<proteinExistence type="predicted"/>
<reference evidence="1 2" key="1">
    <citation type="journal article" date="2025" name="Int. J. Syst. Evol. Microbiol.">
        <title>Desulfovibrio falkowii sp. nov., Porphyromonas miyakawae sp. nov., Mediterraneibacter flintii sp. nov. and Owariibacterium komagatae gen. nov., sp. nov., isolated from human faeces.</title>
        <authorList>
            <person name="Hamaguchi T."/>
            <person name="Ohara M."/>
            <person name="Hisatomi A."/>
            <person name="Sekiguchi K."/>
            <person name="Takeda J.I."/>
            <person name="Ueyama J."/>
            <person name="Ito M."/>
            <person name="Nishiwaki H."/>
            <person name="Ogi T."/>
            <person name="Hirayama M."/>
            <person name="Ohkuma M."/>
            <person name="Sakamoto M."/>
            <person name="Ohno K."/>
        </authorList>
    </citation>
    <scope>NUCLEOTIDE SEQUENCE [LARGE SCALE GENOMIC DNA]</scope>
    <source>
        <strain evidence="1 2">13CB11C</strain>
    </source>
</reference>